<dbReference type="PANTHER" id="PTHR43289">
    <property type="entry name" value="MITOGEN-ACTIVATED PROTEIN KINASE KINASE KINASE 20-RELATED"/>
    <property type="match status" value="1"/>
</dbReference>
<dbReference type="PROSITE" id="PS00107">
    <property type="entry name" value="PROTEIN_KINASE_ATP"/>
    <property type="match status" value="1"/>
</dbReference>
<keyword evidence="3 7" id="KW-0418">Kinase</keyword>
<evidence type="ECO:0000256" key="3">
    <source>
        <dbReference type="ARBA" id="ARBA00022777"/>
    </source>
</evidence>
<feature type="non-terminal residue" evidence="7">
    <location>
        <position position="263"/>
    </location>
</feature>
<dbReference type="SUPFAM" id="SSF56112">
    <property type="entry name" value="Protein kinase-like (PK-like)"/>
    <property type="match status" value="1"/>
</dbReference>
<keyword evidence="7" id="KW-0723">Serine/threonine-protein kinase</keyword>
<dbReference type="InterPro" id="IPR017441">
    <property type="entry name" value="Protein_kinase_ATP_BS"/>
</dbReference>
<dbReference type="PANTHER" id="PTHR43289:SF34">
    <property type="entry name" value="SERINE_THREONINE-PROTEIN KINASE YBDM-RELATED"/>
    <property type="match status" value="1"/>
</dbReference>
<keyword evidence="1" id="KW-0808">Transferase</keyword>
<feature type="binding site" evidence="5">
    <location>
        <position position="37"/>
    </location>
    <ligand>
        <name>ATP</name>
        <dbReference type="ChEBI" id="CHEBI:30616"/>
    </ligand>
</feature>
<evidence type="ECO:0000256" key="1">
    <source>
        <dbReference type="ARBA" id="ARBA00022679"/>
    </source>
</evidence>
<dbReference type="Pfam" id="PF00069">
    <property type="entry name" value="Pkinase"/>
    <property type="match status" value="1"/>
</dbReference>
<dbReference type="CDD" id="cd14014">
    <property type="entry name" value="STKc_PknB_like"/>
    <property type="match status" value="1"/>
</dbReference>
<dbReference type="InterPro" id="IPR011009">
    <property type="entry name" value="Kinase-like_dom_sf"/>
</dbReference>
<keyword evidence="4 5" id="KW-0067">ATP-binding</keyword>
<accession>A0A6J4NV32</accession>
<sequence>MSPRRLGPYRLVHQVGGGGMGVVHLALDEQGRAVAVKVLRPHLAADPQARARLAREADTLRLVRSPRVAEVLDTDPDAEPPYIVTEYVAAPPLDEHVADVGPLRGRDLVRLGLGLGEALSAIHRAGVVHRDLKPANVLVDEGEPVVIDFGIAQITDDVRLTSTGLVMGTPGYLSPEVIDGAPVSVVGDWWGWAATMVFAATGRPPFGTGPLDAVLTRVHRGAPDVAGVPEPFAGLLVAALAPDAAGRPAPRALREELQAEIGR</sequence>
<dbReference type="EMBL" id="CADCUY010000099">
    <property type="protein sequence ID" value="CAA9392549.1"/>
    <property type="molecule type" value="Genomic_DNA"/>
</dbReference>
<protein>
    <submittedName>
        <fullName evidence="7">Putative serine/threonine protein kinase</fullName>
    </submittedName>
</protein>
<dbReference type="Gene3D" id="3.30.200.20">
    <property type="entry name" value="Phosphorylase Kinase, domain 1"/>
    <property type="match status" value="1"/>
</dbReference>
<keyword evidence="2 5" id="KW-0547">Nucleotide-binding</keyword>
<dbReference type="SMART" id="SM00220">
    <property type="entry name" value="S_TKc"/>
    <property type="match status" value="1"/>
</dbReference>
<evidence type="ECO:0000256" key="5">
    <source>
        <dbReference type="PROSITE-ProRule" id="PRU10141"/>
    </source>
</evidence>
<dbReference type="GO" id="GO:0005524">
    <property type="term" value="F:ATP binding"/>
    <property type="evidence" value="ECO:0007669"/>
    <property type="project" value="UniProtKB-UniRule"/>
</dbReference>
<dbReference type="AlphaFoldDB" id="A0A6J4NV32"/>
<evidence type="ECO:0000256" key="2">
    <source>
        <dbReference type="ARBA" id="ARBA00022741"/>
    </source>
</evidence>
<dbReference type="PROSITE" id="PS50011">
    <property type="entry name" value="PROTEIN_KINASE_DOM"/>
    <property type="match status" value="1"/>
</dbReference>
<proteinExistence type="predicted"/>
<reference evidence="7" key="1">
    <citation type="submission" date="2020-02" db="EMBL/GenBank/DDBJ databases">
        <authorList>
            <person name="Meier V. D."/>
        </authorList>
    </citation>
    <scope>NUCLEOTIDE SEQUENCE</scope>
    <source>
        <strain evidence="7">AVDCRST_MAG35</strain>
    </source>
</reference>
<evidence type="ECO:0000256" key="4">
    <source>
        <dbReference type="ARBA" id="ARBA00022840"/>
    </source>
</evidence>
<gene>
    <name evidence="7" type="ORF">AVDCRST_MAG35-472</name>
</gene>
<dbReference type="InterPro" id="IPR000719">
    <property type="entry name" value="Prot_kinase_dom"/>
</dbReference>
<feature type="domain" description="Protein kinase" evidence="6">
    <location>
        <begin position="9"/>
        <end position="261"/>
    </location>
</feature>
<name>A0A6J4NV32_9ACTN</name>
<evidence type="ECO:0000313" key="7">
    <source>
        <dbReference type="EMBL" id="CAA9392549.1"/>
    </source>
</evidence>
<dbReference type="PROSITE" id="PS00108">
    <property type="entry name" value="PROTEIN_KINASE_ST"/>
    <property type="match status" value="1"/>
</dbReference>
<dbReference type="InterPro" id="IPR008271">
    <property type="entry name" value="Ser/Thr_kinase_AS"/>
</dbReference>
<dbReference type="Gene3D" id="1.10.510.10">
    <property type="entry name" value="Transferase(Phosphotransferase) domain 1"/>
    <property type="match status" value="1"/>
</dbReference>
<organism evidence="7">
    <name type="scientific">uncultured Quadrisphaera sp</name>
    <dbReference type="NCBI Taxonomy" id="904978"/>
    <lineage>
        <taxon>Bacteria</taxon>
        <taxon>Bacillati</taxon>
        <taxon>Actinomycetota</taxon>
        <taxon>Actinomycetes</taxon>
        <taxon>Kineosporiales</taxon>
        <taxon>Kineosporiaceae</taxon>
        <taxon>Quadrisphaera</taxon>
        <taxon>environmental samples</taxon>
    </lineage>
</organism>
<dbReference type="GO" id="GO:0004674">
    <property type="term" value="F:protein serine/threonine kinase activity"/>
    <property type="evidence" value="ECO:0007669"/>
    <property type="project" value="UniProtKB-KW"/>
</dbReference>
<evidence type="ECO:0000259" key="6">
    <source>
        <dbReference type="PROSITE" id="PS50011"/>
    </source>
</evidence>